<sequence>MSPLMFQGDYLQGRMLADDKYFPIYGSSELSRFDPFHPSNFAEANNLDYTPFLIGRGGTQSLILFMDLASQAEQLKGKKIAFIVSPQWFITEGIDNAHFEPNYSMLKAYNLAFNDTIDPELKREAIRRILQFDVVKRDTILTTLYEYEISPSKEHHWKAKLVRPLAYMKKKLLEKKDLYYAAFGFPNRDHHQDNDLVRNKSWEELLEEASNYGKERANNNPYFMDNDYYNHNYAPIEAKLKGYKKNATFAGSLEYQDFQMVLDLFKDKGADPIFISLPINGLWYDYAGLPIEVRNEFYQSIVDQVETAGFPVADFSGHEYDPYFLKDPMHIAWKGWVYVDQALIEHWKR</sequence>
<dbReference type="PANTHER" id="PTHR40039:SF1">
    <property type="entry name" value="PROTEIN DLTD"/>
    <property type="match status" value="1"/>
</dbReference>
<evidence type="ECO:0000313" key="1">
    <source>
        <dbReference type="EMBL" id="GIO26814.1"/>
    </source>
</evidence>
<organism evidence="1 2">
    <name type="scientific">Ornithinibacillus bavariensis</name>
    <dbReference type="NCBI Taxonomy" id="545502"/>
    <lineage>
        <taxon>Bacteria</taxon>
        <taxon>Bacillati</taxon>
        <taxon>Bacillota</taxon>
        <taxon>Bacilli</taxon>
        <taxon>Bacillales</taxon>
        <taxon>Bacillaceae</taxon>
        <taxon>Ornithinibacillus</taxon>
    </lineage>
</organism>
<dbReference type="InterPro" id="IPR006998">
    <property type="entry name" value="DltD"/>
</dbReference>
<dbReference type="SUPFAM" id="SSF52266">
    <property type="entry name" value="SGNH hydrolase"/>
    <property type="match status" value="1"/>
</dbReference>
<accession>A0A920C759</accession>
<proteinExistence type="predicted"/>
<dbReference type="PANTHER" id="PTHR40039">
    <property type="entry name" value="PROTEIN DLTD"/>
    <property type="match status" value="1"/>
</dbReference>
<dbReference type="Pfam" id="PF04914">
    <property type="entry name" value="DltD"/>
    <property type="match status" value="1"/>
</dbReference>
<dbReference type="AlphaFoldDB" id="A0A920C759"/>
<protein>
    <submittedName>
        <fullName evidence="1">Protein DltD</fullName>
    </submittedName>
</protein>
<dbReference type="NCBIfam" id="TIGR04092">
    <property type="entry name" value="LTA_DltD"/>
    <property type="match status" value="1"/>
</dbReference>
<evidence type="ECO:0000313" key="2">
    <source>
        <dbReference type="Proteomes" id="UP000676917"/>
    </source>
</evidence>
<reference evidence="1" key="1">
    <citation type="submission" date="2021-03" db="EMBL/GenBank/DDBJ databases">
        <title>Antimicrobial resistance genes in bacteria isolated from Japanese honey, and their potential for conferring macrolide and lincosamide resistance in the American foulbrood pathogen Paenibacillus larvae.</title>
        <authorList>
            <person name="Okamoto M."/>
            <person name="Kumagai M."/>
            <person name="Kanamori H."/>
            <person name="Takamatsu D."/>
        </authorList>
    </citation>
    <scope>NUCLEOTIDE SEQUENCE</scope>
    <source>
        <strain evidence="1">J43TS3</strain>
    </source>
</reference>
<gene>
    <name evidence="1" type="primary">dltD</name>
    <name evidence="1" type="ORF">J43TS3_14250</name>
</gene>
<comment type="caution">
    <text evidence="1">The sequence shown here is derived from an EMBL/GenBank/DDBJ whole genome shotgun (WGS) entry which is preliminary data.</text>
</comment>
<name>A0A920C759_9BACI</name>
<dbReference type="Proteomes" id="UP000676917">
    <property type="component" value="Unassembled WGS sequence"/>
</dbReference>
<dbReference type="InterPro" id="IPR023896">
    <property type="entry name" value="LTA_DltD"/>
</dbReference>
<keyword evidence="2" id="KW-1185">Reference proteome</keyword>
<dbReference type="EMBL" id="BORP01000002">
    <property type="protein sequence ID" value="GIO26814.1"/>
    <property type="molecule type" value="Genomic_DNA"/>
</dbReference>